<evidence type="ECO:0000259" key="1">
    <source>
        <dbReference type="Pfam" id="PF12804"/>
    </source>
</evidence>
<reference evidence="2 3" key="1">
    <citation type="submission" date="2019-09" db="EMBL/GenBank/DDBJ databases">
        <title>Draft genome sequence of Bacillus sp. JC-7.</title>
        <authorList>
            <person name="Tanaka N."/>
            <person name="Shiwa Y."/>
            <person name="Fujita N."/>
            <person name="Tanasupawat S."/>
        </authorList>
    </citation>
    <scope>NUCLEOTIDE SEQUENCE [LARGE SCALE GENOMIC DNA]</scope>
    <source>
        <strain evidence="2 3">JC-7</strain>
    </source>
</reference>
<dbReference type="AlphaFoldDB" id="A0A5J4JFT1"/>
<dbReference type="Pfam" id="PF12804">
    <property type="entry name" value="NTP_transf_3"/>
    <property type="match status" value="1"/>
</dbReference>
<keyword evidence="3" id="KW-1185">Reference proteome</keyword>
<evidence type="ECO:0000313" key="2">
    <source>
        <dbReference type="EMBL" id="GER70339.1"/>
    </source>
</evidence>
<dbReference type="SUPFAM" id="SSF53448">
    <property type="entry name" value="Nucleotide-diphospho-sugar transferases"/>
    <property type="match status" value="1"/>
</dbReference>
<evidence type="ECO:0000313" key="3">
    <source>
        <dbReference type="Proteomes" id="UP000391919"/>
    </source>
</evidence>
<proteinExistence type="predicted"/>
<name>A0A5J4JFT1_9BACI</name>
<gene>
    <name evidence="2" type="primary">pucB</name>
    <name evidence="2" type="ORF">BpJC7_16420</name>
</gene>
<dbReference type="Gene3D" id="3.90.550.10">
    <property type="entry name" value="Spore Coat Polysaccharide Biosynthesis Protein SpsA, Chain A"/>
    <property type="match status" value="1"/>
</dbReference>
<comment type="caution">
    <text evidence="2">The sequence shown here is derived from an EMBL/GenBank/DDBJ whole genome shotgun (WGS) entry which is preliminary data.</text>
</comment>
<dbReference type="PANTHER" id="PTHR43777:SF1">
    <property type="entry name" value="MOLYBDENUM COFACTOR CYTIDYLYLTRANSFERASE"/>
    <property type="match status" value="1"/>
</dbReference>
<dbReference type="GO" id="GO:0016779">
    <property type="term" value="F:nucleotidyltransferase activity"/>
    <property type="evidence" value="ECO:0007669"/>
    <property type="project" value="UniProtKB-ARBA"/>
</dbReference>
<dbReference type="EMBL" id="BKZQ01000018">
    <property type="protein sequence ID" value="GER70339.1"/>
    <property type="molecule type" value="Genomic_DNA"/>
</dbReference>
<dbReference type="InterPro" id="IPR025877">
    <property type="entry name" value="MobA-like_NTP_Trfase"/>
</dbReference>
<organism evidence="2 3">
    <name type="scientific">Weizmannia acidilactici</name>
    <dbReference type="NCBI Taxonomy" id="2607726"/>
    <lineage>
        <taxon>Bacteria</taxon>
        <taxon>Bacillati</taxon>
        <taxon>Bacillota</taxon>
        <taxon>Bacilli</taxon>
        <taxon>Bacillales</taxon>
        <taxon>Bacillaceae</taxon>
        <taxon>Heyndrickxia</taxon>
    </lineage>
</organism>
<accession>A0A5J4JFT1</accession>
<dbReference type="InterPro" id="IPR029044">
    <property type="entry name" value="Nucleotide-diphossugar_trans"/>
</dbReference>
<dbReference type="PANTHER" id="PTHR43777">
    <property type="entry name" value="MOLYBDENUM COFACTOR CYTIDYLYLTRANSFERASE"/>
    <property type="match status" value="1"/>
</dbReference>
<dbReference type="Proteomes" id="UP000391919">
    <property type="component" value="Unassembled WGS sequence"/>
</dbReference>
<dbReference type="RefSeq" id="WP_172967501.1">
    <property type="nucleotide sequence ID" value="NZ_BKZP01000014.1"/>
</dbReference>
<sequence>MKIIGIYLAAGKSSRMGENKLCLPLKGKPAGSLALQTAVSSKLDDTLVIVKEAGKNTWFSPELLDNQKKWSLVYCSDAEKGMSHSLKCGVQRAAEMDAEAVVVMLADQPFIRTGMINHLIARFQKRSAAEGQIEYIAPCYKGKILPPLLLSKSIFPTLMKLKGDQGARAILRGGSLHGICIHYDNGLPFYDMDTKEDYEKARGYADGRAG</sequence>
<feature type="domain" description="MobA-like NTP transferase" evidence="1">
    <location>
        <begin position="5"/>
        <end position="172"/>
    </location>
</feature>
<protein>
    <submittedName>
        <fullName evidence="2">Purine catabolism protein PucB</fullName>
    </submittedName>
</protein>
<dbReference type="CDD" id="cd04182">
    <property type="entry name" value="GT_2_like_f"/>
    <property type="match status" value="1"/>
</dbReference>